<accession>A0A2U8WCY4</accession>
<dbReference type="KEGG" id="mets:DK389_24870"/>
<feature type="transmembrane region" description="Helical" evidence="1">
    <location>
        <begin position="6"/>
        <end position="25"/>
    </location>
</feature>
<gene>
    <name evidence="2" type="ORF">DK389_24870</name>
</gene>
<keyword evidence="3" id="KW-1185">Reference proteome</keyword>
<keyword evidence="1" id="KW-1133">Transmembrane helix</keyword>
<dbReference type="Proteomes" id="UP000245926">
    <property type="component" value="Chromosome"/>
</dbReference>
<dbReference type="AlphaFoldDB" id="A0A2U8WCY4"/>
<dbReference type="RefSeq" id="WP_109893638.1">
    <property type="nucleotide sequence ID" value="NZ_CP029550.1"/>
</dbReference>
<protein>
    <submittedName>
        <fullName evidence="2">Uncharacterized protein</fullName>
    </submittedName>
</protein>
<reference evidence="3" key="1">
    <citation type="submission" date="2018-05" db="EMBL/GenBank/DDBJ databases">
        <title>Complete Genome Sequence of Methylobacterium sp. 17SD2-17.</title>
        <authorList>
            <person name="Srinivasan S."/>
        </authorList>
    </citation>
    <scope>NUCLEOTIDE SEQUENCE [LARGE SCALE GENOMIC DNA]</scope>
    <source>
        <strain evidence="3">17SD2-17</strain>
    </source>
</reference>
<keyword evidence="1" id="KW-0812">Transmembrane</keyword>
<dbReference type="EMBL" id="CP029550">
    <property type="protein sequence ID" value="AWN43132.1"/>
    <property type="molecule type" value="Genomic_DNA"/>
</dbReference>
<name>A0A2U8WCY4_9HYPH</name>
<proteinExistence type="predicted"/>
<sequence length="71" mass="7413">MVESLPYVVAFIAICVILALAFVVLSGRTPQVRRADGSIGNDVTALGLIAWGAATVSGVPSLSLWLWSLQA</sequence>
<feature type="transmembrane region" description="Helical" evidence="1">
    <location>
        <begin position="45"/>
        <end position="67"/>
    </location>
</feature>
<keyword evidence="1" id="KW-0472">Membrane</keyword>
<evidence type="ECO:0000313" key="2">
    <source>
        <dbReference type="EMBL" id="AWN43132.1"/>
    </source>
</evidence>
<evidence type="ECO:0000313" key="3">
    <source>
        <dbReference type="Proteomes" id="UP000245926"/>
    </source>
</evidence>
<organism evidence="2 3">
    <name type="scientific">Methylobacterium durans</name>
    <dbReference type="NCBI Taxonomy" id="2202825"/>
    <lineage>
        <taxon>Bacteria</taxon>
        <taxon>Pseudomonadati</taxon>
        <taxon>Pseudomonadota</taxon>
        <taxon>Alphaproteobacteria</taxon>
        <taxon>Hyphomicrobiales</taxon>
        <taxon>Methylobacteriaceae</taxon>
        <taxon>Methylobacterium</taxon>
    </lineage>
</organism>
<evidence type="ECO:0000256" key="1">
    <source>
        <dbReference type="SAM" id="Phobius"/>
    </source>
</evidence>